<proteinExistence type="predicted"/>
<dbReference type="Proteomes" id="UP000000724">
    <property type="component" value="Contig Pc00c16"/>
</dbReference>
<accession>B6H6U7</accession>
<keyword evidence="2" id="KW-1185">Reference proteome</keyword>
<sequence>MWDLEICTLGLDKSRSTGAVTALGPWFARQTVVHRSSLVKVRSDTDLALFPPLGYGLQTAAGAILNTLNMQAGKTVAIFGLVGMSVPYWIKPGT</sequence>
<dbReference type="EMBL" id="AM920431">
    <property type="protein sequence ID" value="CAP92718.1"/>
    <property type="molecule type" value="Genomic_DNA"/>
</dbReference>
<dbReference type="Gene3D" id="3.40.50.720">
    <property type="entry name" value="NAD(P)-binding Rossmann-like Domain"/>
    <property type="match status" value="1"/>
</dbReference>
<dbReference type="SUPFAM" id="SSF50129">
    <property type="entry name" value="GroES-like"/>
    <property type="match status" value="1"/>
</dbReference>
<reference evidence="1 2" key="1">
    <citation type="journal article" date="2008" name="Nat. Biotechnol.">
        <title>Genome sequencing and analysis of the filamentous fungus Penicillium chrysogenum.</title>
        <authorList>
            <person name="van den Berg M.A."/>
            <person name="Albang R."/>
            <person name="Albermann K."/>
            <person name="Badger J.H."/>
            <person name="Daran J.-M."/>
            <person name="Driessen A.J.M."/>
            <person name="Garcia-Estrada C."/>
            <person name="Fedorova N.D."/>
            <person name="Harris D.M."/>
            <person name="Heijne W.H.M."/>
            <person name="Joardar V.S."/>
            <person name="Kiel J.A.K.W."/>
            <person name="Kovalchuk A."/>
            <person name="Martin J.F."/>
            <person name="Nierman W.C."/>
            <person name="Nijland J.G."/>
            <person name="Pronk J.T."/>
            <person name="Roubos J.A."/>
            <person name="van der Klei I.J."/>
            <person name="van Peij N.N.M.E."/>
            <person name="Veenhuis M."/>
            <person name="von Doehren H."/>
            <person name="Wagner C."/>
            <person name="Wortman J.R."/>
            <person name="Bovenberg R.A.L."/>
        </authorList>
    </citation>
    <scope>NUCLEOTIDE SEQUENCE [LARGE SCALE GENOMIC DNA]</scope>
    <source>
        <strain evidence="2">ATCC 28089 / DSM 1075 / NRRL 1951 / Wisconsin 54-1255</strain>
    </source>
</reference>
<dbReference type="AlphaFoldDB" id="B6H6U7"/>
<dbReference type="Gene3D" id="3.90.180.10">
    <property type="entry name" value="Medium-chain alcohol dehydrogenases, catalytic domain"/>
    <property type="match status" value="1"/>
</dbReference>
<protein>
    <submittedName>
        <fullName evidence="1">Pc16g00480 protein</fullName>
    </submittedName>
</protein>
<dbReference type="BioCyc" id="PCHR:PC16G00480-MONOMER"/>
<name>B6H6U7_PENRW</name>
<evidence type="ECO:0000313" key="2">
    <source>
        <dbReference type="Proteomes" id="UP000000724"/>
    </source>
</evidence>
<dbReference type="OrthoDB" id="1560166at2759"/>
<organism evidence="1 2">
    <name type="scientific">Penicillium rubens (strain ATCC 28089 / DSM 1075 / NRRL 1951 / Wisconsin 54-1255)</name>
    <name type="common">Penicillium chrysogenum</name>
    <dbReference type="NCBI Taxonomy" id="500485"/>
    <lineage>
        <taxon>Eukaryota</taxon>
        <taxon>Fungi</taxon>
        <taxon>Dikarya</taxon>
        <taxon>Ascomycota</taxon>
        <taxon>Pezizomycotina</taxon>
        <taxon>Eurotiomycetes</taxon>
        <taxon>Eurotiomycetidae</taxon>
        <taxon>Eurotiales</taxon>
        <taxon>Aspergillaceae</taxon>
        <taxon>Penicillium</taxon>
        <taxon>Penicillium chrysogenum species complex</taxon>
    </lineage>
</organism>
<evidence type="ECO:0000313" key="1">
    <source>
        <dbReference type="EMBL" id="CAP92718.1"/>
    </source>
</evidence>
<dbReference type="HOGENOM" id="CLU_2386861_0_0_1"/>
<gene>
    <name evidence="1" type="ORF">Pc16g00480</name>
    <name evidence="1" type="ORF">PCH_Pc16g00480</name>
</gene>
<dbReference type="InterPro" id="IPR011032">
    <property type="entry name" value="GroES-like_sf"/>
</dbReference>
<dbReference type="STRING" id="500485.B6H6U7"/>
<dbReference type="VEuPathDB" id="FungiDB:PCH_Pc16g00480"/>